<dbReference type="PROSITE" id="PS51186">
    <property type="entry name" value="GNAT"/>
    <property type="match status" value="1"/>
</dbReference>
<sequence>MIKNKNVIIRPVDKNNWSDFETLFESKGSPHYCWRMAWRMTGEERKNNTTENRKKFIKQRVMSKTPIGLIGYINQEAIAWCSIAPRETYRSLGGDENLENVWSIVCFFVKKEYQRGRMATTFIESAKDYAKKNGAKYIEAYPVEKKSPSYRFMGFISMFEKAGFIFIKKAGARRNVMTYKL</sequence>
<dbReference type="AlphaFoldDB" id="A0A0E2B5P2"/>
<accession>A0A0E2B5P2</accession>
<evidence type="ECO:0000259" key="1">
    <source>
        <dbReference type="PROSITE" id="PS51186"/>
    </source>
</evidence>
<keyword evidence="2" id="KW-0808">Transferase</keyword>
<dbReference type="Gene3D" id="3.40.630.30">
    <property type="match status" value="1"/>
</dbReference>
<name>A0A0E2B5P2_9LEPT</name>
<dbReference type="CDD" id="cd04301">
    <property type="entry name" value="NAT_SF"/>
    <property type="match status" value="1"/>
</dbReference>
<proteinExistence type="predicted"/>
<organism evidence="2 3">
    <name type="scientific">Leptospira kirschneri str. H1</name>
    <dbReference type="NCBI Taxonomy" id="1049966"/>
    <lineage>
        <taxon>Bacteria</taxon>
        <taxon>Pseudomonadati</taxon>
        <taxon>Spirochaetota</taxon>
        <taxon>Spirochaetia</taxon>
        <taxon>Leptospirales</taxon>
        <taxon>Leptospiraceae</taxon>
        <taxon>Leptospira</taxon>
    </lineage>
</organism>
<comment type="caution">
    <text evidence="2">The sequence shown here is derived from an EMBL/GenBank/DDBJ whole genome shotgun (WGS) entry which is preliminary data.</text>
</comment>
<dbReference type="EMBL" id="AHMY02000023">
    <property type="protein sequence ID" value="EKO16636.1"/>
    <property type="molecule type" value="Genomic_DNA"/>
</dbReference>
<dbReference type="GO" id="GO:0016747">
    <property type="term" value="F:acyltransferase activity, transferring groups other than amino-acyl groups"/>
    <property type="evidence" value="ECO:0007669"/>
    <property type="project" value="InterPro"/>
</dbReference>
<dbReference type="SUPFAM" id="SSF55729">
    <property type="entry name" value="Acyl-CoA N-acyltransferases (Nat)"/>
    <property type="match status" value="1"/>
</dbReference>
<dbReference type="Proteomes" id="UP000006253">
    <property type="component" value="Unassembled WGS sequence"/>
</dbReference>
<evidence type="ECO:0000313" key="2">
    <source>
        <dbReference type="EMBL" id="EKO16636.1"/>
    </source>
</evidence>
<dbReference type="InterPro" id="IPR000182">
    <property type="entry name" value="GNAT_dom"/>
</dbReference>
<reference evidence="2 3" key="1">
    <citation type="submission" date="2012-10" db="EMBL/GenBank/DDBJ databases">
        <authorList>
            <person name="Harkins D.M."/>
            <person name="Durkin A.S."/>
            <person name="Brinkac L.M."/>
            <person name="Selengut J.D."/>
            <person name="Sanka R."/>
            <person name="DePew J."/>
            <person name="Purushe J."/>
            <person name="Peacock S.J."/>
            <person name="Thaipadungpanit J."/>
            <person name="Wuthiekanun V.W."/>
            <person name="Day N.P."/>
            <person name="Vinetz J.M."/>
            <person name="Sutton G.G."/>
            <person name="Nelson W.C."/>
            <person name="Fouts D.E."/>
        </authorList>
    </citation>
    <scope>NUCLEOTIDE SEQUENCE [LARGE SCALE GENOMIC DNA]</scope>
    <source>
        <strain evidence="2 3">H1</strain>
    </source>
</reference>
<dbReference type="Pfam" id="PF00583">
    <property type="entry name" value="Acetyltransf_1"/>
    <property type="match status" value="1"/>
</dbReference>
<dbReference type="InterPro" id="IPR016181">
    <property type="entry name" value="Acyl_CoA_acyltransferase"/>
</dbReference>
<feature type="domain" description="N-acetyltransferase" evidence="1">
    <location>
        <begin position="7"/>
        <end position="181"/>
    </location>
</feature>
<evidence type="ECO:0000313" key="3">
    <source>
        <dbReference type="Proteomes" id="UP000006253"/>
    </source>
</evidence>
<gene>
    <name evidence="2" type="ORF">LEP1GSC081_4060</name>
</gene>
<protein>
    <submittedName>
        <fullName evidence="2">Acetyltransferase, GNAT family</fullName>
    </submittedName>
</protein>
<dbReference type="RefSeq" id="WP_004764872.1">
    <property type="nucleotide sequence ID" value="NZ_AHMY02000023.1"/>
</dbReference>